<evidence type="ECO:0000256" key="4">
    <source>
        <dbReference type="ARBA" id="ARBA00022833"/>
    </source>
</evidence>
<keyword evidence="10" id="KW-1185">Reference proteome</keyword>
<accession>A0AAD8LN23</accession>
<organism evidence="9 10">
    <name type="scientific">Acipenser oxyrinchus oxyrinchus</name>
    <dbReference type="NCBI Taxonomy" id="40147"/>
    <lineage>
        <taxon>Eukaryota</taxon>
        <taxon>Metazoa</taxon>
        <taxon>Chordata</taxon>
        <taxon>Craniata</taxon>
        <taxon>Vertebrata</taxon>
        <taxon>Euteleostomi</taxon>
        <taxon>Actinopterygii</taxon>
        <taxon>Chondrostei</taxon>
        <taxon>Acipenseriformes</taxon>
        <taxon>Acipenseridae</taxon>
        <taxon>Acipenser</taxon>
    </lineage>
</organism>
<dbReference type="Gene3D" id="3.30.40.100">
    <property type="match status" value="1"/>
</dbReference>
<dbReference type="Pfam" id="PF17942">
    <property type="entry name" value="Morc6_S5"/>
    <property type="match status" value="1"/>
</dbReference>
<dbReference type="PANTHER" id="PTHR23336:SF17">
    <property type="entry name" value="MORC FAMILY CW-TYPE ZINC FINGER PROTEIN 3"/>
    <property type="match status" value="1"/>
</dbReference>
<reference evidence="9" key="1">
    <citation type="submission" date="2022-02" db="EMBL/GenBank/DDBJ databases">
        <title>Atlantic sturgeon de novo genome assembly.</title>
        <authorList>
            <person name="Stock M."/>
            <person name="Klopp C."/>
            <person name="Guiguen Y."/>
            <person name="Cabau C."/>
            <person name="Parinello H."/>
            <person name="Santidrian Yebra-Pimentel E."/>
            <person name="Kuhl H."/>
            <person name="Dirks R.P."/>
            <person name="Guessner J."/>
            <person name="Wuertz S."/>
            <person name="Du K."/>
            <person name="Schartl M."/>
        </authorList>
    </citation>
    <scope>NUCLEOTIDE SEQUENCE</scope>
    <source>
        <strain evidence="9">STURGEONOMICS-FGT-2020</strain>
        <tissue evidence="9">Whole blood</tissue>
    </source>
</reference>
<dbReference type="FunFam" id="3.30.565.10:FF:000035">
    <property type="entry name" value="MORC family CW-type zinc finger protein 4"/>
    <property type="match status" value="1"/>
</dbReference>
<proteinExistence type="predicted"/>
<dbReference type="PANTHER" id="PTHR23336">
    <property type="entry name" value="ZINC FINGER CW-TYPE COILED-COIL DOMAIN PROTEIN 3"/>
    <property type="match status" value="1"/>
</dbReference>
<dbReference type="InterPro" id="IPR041006">
    <property type="entry name" value="Morc_S5"/>
</dbReference>
<dbReference type="InterPro" id="IPR036890">
    <property type="entry name" value="HATPase_C_sf"/>
</dbReference>
<feature type="coiled-coil region" evidence="7">
    <location>
        <begin position="492"/>
        <end position="526"/>
    </location>
</feature>
<dbReference type="InterPro" id="IPR011124">
    <property type="entry name" value="Znf_CW"/>
</dbReference>
<protein>
    <submittedName>
        <fullName evidence="9">MORC family CW-type zinc finger protein 3-like</fullName>
    </submittedName>
</protein>
<comment type="subcellular location">
    <subcellularLocation>
        <location evidence="1">Nucleus</location>
    </subcellularLocation>
</comment>
<keyword evidence="3" id="KW-0863">Zinc-finger</keyword>
<name>A0AAD8LN23_ACIOX</name>
<dbReference type="EMBL" id="JAGXEW010000007">
    <property type="protein sequence ID" value="KAK1169874.1"/>
    <property type="molecule type" value="Genomic_DNA"/>
</dbReference>
<evidence type="ECO:0000256" key="1">
    <source>
        <dbReference type="ARBA" id="ARBA00004123"/>
    </source>
</evidence>
<dbReference type="InterPro" id="IPR045261">
    <property type="entry name" value="MORC_ATPase"/>
</dbReference>
<dbReference type="Proteomes" id="UP001230051">
    <property type="component" value="Unassembled WGS sequence"/>
</dbReference>
<evidence type="ECO:0000256" key="6">
    <source>
        <dbReference type="ARBA" id="ARBA00023242"/>
    </source>
</evidence>
<dbReference type="GO" id="GO:0016887">
    <property type="term" value="F:ATP hydrolysis activity"/>
    <property type="evidence" value="ECO:0007669"/>
    <property type="project" value="InterPro"/>
</dbReference>
<keyword evidence="6" id="KW-0539">Nucleus</keyword>
<dbReference type="PROSITE" id="PS51050">
    <property type="entry name" value="ZF_CW"/>
    <property type="match status" value="1"/>
</dbReference>
<comment type="caution">
    <text evidence="9">The sequence shown here is derived from an EMBL/GenBank/DDBJ whole genome shotgun (WGS) entry which is preliminary data.</text>
</comment>
<keyword evidence="5 7" id="KW-0175">Coiled coil</keyword>
<sequence length="958" mass="109771">MAAQTEKGIPLSALCPKFLHTNSTSHTWPFSAIAELIDNAYDPDVNAKQLWIDKTLINGQTCLTFMDNGNGMDRDKMHKMLSFGFSDKLAVKGHVPVGLYGNGFKSGSMRLGRDALVFSKNGTSMSIGFLSQSYLEAIKSENVVVPIITYYLGQHKSREESQASLNAILQYSLFSSERALIAELEAIIGERGTRIIIWNLRKSNEGKTEFDFDADKYDIRIPADVLDKTNENYKRQERMDQTVPESDYSLRAYCSILYLKPRMQIILNGQKVKTQLISKSLAYIQKDTYKPSFLKSKNVVMTFGYNTKSKEQYGIMMYHRNRLIKAYVRVGGQLKANHEGVGVIGVVECNFLTPTHNKQDFDCTNENRLTMQALGTKLGDYWNETTYKRKREDPTSSVPLEDTKKCPDQNWVQCDNCLKWRKLPDGIDPDRLPEKWYCQMNPNTQFRDCSVEEEPEDEDEIHATYEKTFRQERSNRIRQDLTRQKMEEERGKSEIQTMFSKLRKEKEALQRDHEALKRRLSENNCRITIPSQSSSVVTASGSNNTTLQIIDVRSLAATRSPSIKRTMPVDTGNPNLKKVKVNGVNEEGETSIGDNDIVIVEMKSTPKPCRKLDISRVKVERRDSLEHIGMRMECSDDSHLESENGCPSVSSPLEQCRSMMTQTECKPHLIPKEEDNLPRDVGDMAKEVKEKMKSDEERWKKTLVAAQVQQDELMVLLDTTSQERDDYKNQVHTLTCQITDLQTQLHELQQKYLKKEVCHQYTEIDCQILGEMTMPGSDFCRLSQVEMAKVYEQTLKEMEGLREQCKVQETVKADCSKCALSEKRSNNDDELALQLDDMFRQLDKCMQENKGYKAELEVLQQEKARVMSQCEELRKTIENLRSEKQKSHENKGCSSTMPEDVMGNSEESWRLRSLRISVGKLLVSFVPALDLQQVNYESDVIDEILDQVLDQVTLTSAT</sequence>
<evidence type="ECO:0000259" key="8">
    <source>
        <dbReference type="PROSITE" id="PS51050"/>
    </source>
</evidence>
<dbReference type="Pfam" id="PF13589">
    <property type="entry name" value="HATPase_c_3"/>
    <property type="match status" value="1"/>
</dbReference>
<evidence type="ECO:0000256" key="2">
    <source>
        <dbReference type="ARBA" id="ARBA00022723"/>
    </source>
</evidence>
<dbReference type="GO" id="GO:0016605">
    <property type="term" value="C:PML body"/>
    <property type="evidence" value="ECO:0007669"/>
    <property type="project" value="TreeGrafter"/>
</dbReference>
<dbReference type="Pfam" id="PF07496">
    <property type="entry name" value="zf-CW"/>
    <property type="match status" value="1"/>
</dbReference>
<dbReference type="Gene3D" id="3.30.565.10">
    <property type="entry name" value="Histidine kinase-like ATPase, C-terminal domain"/>
    <property type="match status" value="1"/>
</dbReference>
<evidence type="ECO:0000256" key="5">
    <source>
        <dbReference type="ARBA" id="ARBA00023054"/>
    </source>
</evidence>
<dbReference type="CDD" id="cd16931">
    <property type="entry name" value="HATPase_MORC-like"/>
    <property type="match status" value="1"/>
</dbReference>
<dbReference type="FunFam" id="3.30.40.100:FF:000003">
    <property type="entry name" value="MORC family CW-type zinc finger 3"/>
    <property type="match status" value="1"/>
</dbReference>
<feature type="coiled-coil region" evidence="7">
    <location>
        <begin position="835"/>
        <end position="890"/>
    </location>
</feature>
<keyword evidence="4" id="KW-0862">Zinc</keyword>
<evidence type="ECO:0000256" key="7">
    <source>
        <dbReference type="SAM" id="Coils"/>
    </source>
</evidence>
<gene>
    <name evidence="9" type="primary">MORC3</name>
    <name evidence="9" type="ORF">AOXY_G8768</name>
</gene>
<evidence type="ECO:0000256" key="3">
    <source>
        <dbReference type="ARBA" id="ARBA00022771"/>
    </source>
</evidence>
<dbReference type="SUPFAM" id="SSF55874">
    <property type="entry name" value="ATPase domain of HSP90 chaperone/DNA topoisomerase II/histidine kinase"/>
    <property type="match status" value="1"/>
</dbReference>
<feature type="domain" description="CW-type" evidence="8">
    <location>
        <begin position="405"/>
        <end position="457"/>
    </location>
</feature>
<feature type="coiled-coil region" evidence="7">
    <location>
        <begin position="717"/>
        <end position="751"/>
    </location>
</feature>
<dbReference type="AlphaFoldDB" id="A0AAD8LN23"/>
<evidence type="ECO:0000313" key="10">
    <source>
        <dbReference type="Proteomes" id="UP001230051"/>
    </source>
</evidence>
<evidence type="ECO:0000313" key="9">
    <source>
        <dbReference type="EMBL" id="KAK1169874.1"/>
    </source>
</evidence>
<dbReference type="GO" id="GO:0008270">
    <property type="term" value="F:zinc ion binding"/>
    <property type="evidence" value="ECO:0007669"/>
    <property type="project" value="UniProtKB-KW"/>
</dbReference>
<keyword evidence="2" id="KW-0479">Metal-binding</keyword>